<comment type="caution">
    <text evidence="1">The sequence shown here is derived from an EMBL/GenBank/DDBJ whole genome shotgun (WGS) entry which is preliminary data.</text>
</comment>
<dbReference type="Proteomes" id="UP000789901">
    <property type="component" value="Unassembled WGS sequence"/>
</dbReference>
<evidence type="ECO:0000313" key="2">
    <source>
        <dbReference type="Proteomes" id="UP000789901"/>
    </source>
</evidence>
<evidence type="ECO:0000313" key="1">
    <source>
        <dbReference type="EMBL" id="CAG8854224.1"/>
    </source>
</evidence>
<dbReference type="SUPFAM" id="SSF56219">
    <property type="entry name" value="DNase I-like"/>
    <property type="match status" value="1"/>
</dbReference>
<reference evidence="1 2" key="1">
    <citation type="submission" date="2021-06" db="EMBL/GenBank/DDBJ databases">
        <authorList>
            <person name="Kallberg Y."/>
            <person name="Tangrot J."/>
            <person name="Rosling A."/>
        </authorList>
    </citation>
    <scope>NUCLEOTIDE SEQUENCE [LARGE SCALE GENOMIC DNA]</scope>
    <source>
        <strain evidence="1 2">120-4 pot B 10/14</strain>
    </source>
</reference>
<organism evidence="1 2">
    <name type="scientific">Gigaspora margarita</name>
    <dbReference type="NCBI Taxonomy" id="4874"/>
    <lineage>
        <taxon>Eukaryota</taxon>
        <taxon>Fungi</taxon>
        <taxon>Fungi incertae sedis</taxon>
        <taxon>Mucoromycota</taxon>
        <taxon>Glomeromycotina</taxon>
        <taxon>Glomeromycetes</taxon>
        <taxon>Diversisporales</taxon>
        <taxon>Gigasporaceae</taxon>
        <taxon>Gigaspora</taxon>
    </lineage>
</organism>
<gene>
    <name evidence="1" type="ORF">GMARGA_LOCUS43045</name>
</gene>
<name>A0ABN7XG81_GIGMA</name>
<dbReference type="InterPro" id="IPR036691">
    <property type="entry name" value="Endo/exonu/phosph_ase_sf"/>
</dbReference>
<protein>
    <submittedName>
        <fullName evidence="1">8280_t:CDS:1</fullName>
    </submittedName>
</protein>
<proteinExistence type="predicted"/>
<feature type="non-terminal residue" evidence="1">
    <location>
        <position position="100"/>
    </location>
</feature>
<accession>A0ABN7XG81</accession>
<keyword evidence="2" id="KW-1185">Reference proteome</keyword>
<sequence>MGLALAVLKTLQLYINNILKLAGTAIAVDFFFPRNQCIRIISVYLIMTNKKLNEKMQKIVAEWTRQAIAREYNIVRIGDFNSDRTKEKKLLPLFKAPEQL</sequence>
<dbReference type="EMBL" id="CAJVQB010134910">
    <property type="protein sequence ID" value="CAG8854224.1"/>
    <property type="molecule type" value="Genomic_DNA"/>
</dbReference>